<keyword evidence="2 3" id="KW-0560">Oxidoreductase</keyword>
<dbReference type="InterPro" id="IPR036291">
    <property type="entry name" value="NAD(P)-bd_dom_sf"/>
</dbReference>
<accession>A0ABU3S528</accession>
<organism evidence="3 4">
    <name type="scientific">Bosea rubneri</name>
    <dbReference type="NCBI Taxonomy" id="3075434"/>
    <lineage>
        <taxon>Bacteria</taxon>
        <taxon>Pseudomonadati</taxon>
        <taxon>Pseudomonadota</taxon>
        <taxon>Alphaproteobacteria</taxon>
        <taxon>Hyphomicrobiales</taxon>
        <taxon>Boseaceae</taxon>
        <taxon>Bosea</taxon>
    </lineage>
</organism>
<sequence length="272" mass="28015">MSAQIDQRSIMARRRQDGAAIVVTGAAGGIGGGIVERLLADGWRVIATDLSASQLERLEDGAPGDALSLAALDVSDSKAVDALAADLKARGTAVAGLVNAAGLLQNITPFMAMDEAAHRRIWDVNYFAALACTREFGAAIMAGGGGSIVNITSINESRPLPLHAYAPTKVALGSLTALTAGEFGQAGLRVNAVAPGFTLTPIMRQKIESGMRDDSAIKQATAMGRLVEIEEIAAVVGFLMSDAASAVSGVSIPVDAGWLATAHWMNFGSALR</sequence>
<protein>
    <submittedName>
        <fullName evidence="3">SDR family oxidoreductase</fullName>
        <ecNumber evidence="3">1.-.-.-</ecNumber>
    </submittedName>
</protein>
<comment type="caution">
    <text evidence="3">The sequence shown here is derived from an EMBL/GenBank/DDBJ whole genome shotgun (WGS) entry which is preliminary data.</text>
</comment>
<dbReference type="InterPro" id="IPR002347">
    <property type="entry name" value="SDR_fam"/>
</dbReference>
<dbReference type="Proteomes" id="UP001254257">
    <property type="component" value="Unassembled WGS sequence"/>
</dbReference>
<comment type="similarity">
    <text evidence="1">Belongs to the short-chain dehydrogenases/reductases (SDR) family.</text>
</comment>
<dbReference type="EMBL" id="JAWDID010000009">
    <property type="protein sequence ID" value="MDU0339883.1"/>
    <property type="molecule type" value="Genomic_DNA"/>
</dbReference>
<dbReference type="Gene3D" id="3.40.50.720">
    <property type="entry name" value="NAD(P)-binding Rossmann-like Domain"/>
    <property type="match status" value="1"/>
</dbReference>
<dbReference type="PANTHER" id="PTHR24321">
    <property type="entry name" value="DEHYDROGENASES, SHORT CHAIN"/>
    <property type="match status" value="1"/>
</dbReference>
<dbReference type="PANTHER" id="PTHR24321:SF8">
    <property type="entry name" value="ESTRADIOL 17-BETA-DEHYDROGENASE 8-RELATED"/>
    <property type="match status" value="1"/>
</dbReference>
<proteinExistence type="inferred from homology"/>
<evidence type="ECO:0000256" key="1">
    <source>
        <dbReference type="ARBA" id="ARBA00006484"/>
    </source>
</evidence>
<dbReference type="SUPFAM" id="SSF51735">
    <property type="entry name" value="NAD(P)-binding Rossmann-fold domains"/>
    <property type="match status" value="1"/>
</dbReference>
<dbReference type="EC" id="1.-.-.-" evidence="3"/>
<dbReference type="RefSeq" id="WP_316017767.1">
    <property type="nucleotide sequence ID" value="NZ_JAWDID010000009.1"/>
</dbReference>
<dbReference type="CDD" id="cd05233">
    <property type="entry name" value="SDR_c"/>
    <property type="match status" value="1"/>
</dbReference>
<evidence type="ECO:0000256" key="2">
    <source>
        <dbReference type="ARBA" id="ARBA00023002"/>
    </source>
</evidence>
<dbReference type="Pfam" id="PF13561">
    <property type="entry name" value="adh_short_C2"/>
    <property type="match status" value="1"/>
</dbReference>
<evidence type="ECO:0000313" key="3">
    <source>
        <dbReference type="EMBL" id="MDU0339883.1"/>
    </source>
</evidence>
<dbReference type="GO" id="GO:0016491">
    <property type="term" value="F:oxidoreductase activity"/>
    <property type="evidence" value="ECO:0007669"/>
    <property type="project" value="UniProtKB-KW"/>
</dbReference>
<evidence type="ECO:0000313" key="4">
    <source>
        <dbReference type="Proteomes" id="UP001254257"/>
    </source>
</evidence>
<name>A0ABU3S528_9HYPH</name>
<reference evidence="3 4" key="1">
    <citation type="submission" date="2023-09" db="EMBL/GenBank/DDBJ databases">
        <title>Whole genome shotgun sequencing (WGS) of Bosea sp. ZW T0_25, isolated from stored onions (Allium cepa).</title>
        <authorList>
            <person name="Stoll D.A."/>
            <person name="Huch M."/>
        </authorList>
    </citation>
    <scope>NUCLEOTIDE SEQUENCE [LARGE SCALE GENOMIC DNA]</scope>
    <source>
        <strain evidence="3 4">ZW T0_25</strain>
    </source>
</reference>
<gene>
    <name evidence="3" type="ORF">RKE40_08320</name>
</gene>
<keyword evidence="4" id="KW-1185">Reference proteome</keyword>
<dbReference type="PRINTS" id="PR00081">
    <property type="entry name" value="GDHRDH"/>
</dbReference>